<evidence type="ECO:0000256" key="1">
    <source>
        <dbReference type="SAM" id="SignalP"/>
    </source>
</evidence>
<gene>
    <name evidence="2" type="ORF">T190607A01A_20744</name>
</gene>
<keyword evidence="3" id="KW-1185">Reference proteome</keyword>
<dbReference type="PROSITE" id="PS51257">
    <property type="entry name" value="PROKAR_LIPOPROTEIN"/>
    <property type="match status" value="1"/>
</dbReference>
<organism evidence="2 3">
    <name type="scientific">Tenacibaculum platacis</name>
    <dbReference type="NCBI Taxonomy" id="3137852"/>
    <lineage>
        <taxon>Bacteria</taxon>
        <taxon>Pseudomonadati</taxon>
        <taxon>Bacteroidota</taxon>
        <taxon>Flavobacteriia</taxon>
        <taxon>Flavobacteriales</taxon>
        <taxon>Flavobacteriaceae</taxon>
        <taxon>Tenacibaculum</taxon>
    </lineage>
</organism>
<keyword evidence="2" id="KW-0449">Lipoprotein</keyword>
<keyword evidence="2" id="KW-0808">Transferase</keyword>
<name>A0ABM9P1P6_9FLAO</name>
<dbReference type="RefSeq" id="WP_348712298.1">
    <property type="nucleotide sequence ID" value="NZ_CAXIXW010000015.1"/>
</dbReference>
<feature type="chain" id="PRO_5045431209" evidence="1">
    <location>
        <begin position="20"/>
        <end position="574"/>
    </location>
</feature>
<reference evidence="2 3" key="1">
    <citation type="submission" date="2024-05" db="EMBL/GenBank/DDBJ databases">
        <authorList>
            <person name="Duchaud E."/>
        </authorList>
    </citation>
    <scope>NUCLEOTIDE SEQUENCE [LARGE SCALE GENOMIC DNA]</scope>
    <source>
        <strain evidence="2">Ena-SAMPLE-TAB-13-05-2024-13:56:06:370-140302</strain>
    </source>
</reference>
<feature type="signal peptide" evidence="1">
    <location>
        <begin position="1"/>
        <end position="19"/>
    </location>
</feature>
<evidence type="ECO:0000313" key="3">
    <source>
        <dbReference type="Proteomes" id="UP001497416"/>
    </source>
</evidence>
<dbReference type="Proteomes" id="UP001497416">
    <property type="component" value="Unassembled WGS sequence"/>
</dbReference>
<comment type="caution">
    <text evidence="2">The sequence shown here is derived from an EMBL/GenBank/DDBJ whole genome shotgun (WGS) entry which is preliminary data.</text>
</comment>
<dbReference type="EMBL" id="CAXIXY010000004">
    <property type="protein sequence ID" value="CAL2087066.1"/>
    <property type="molecule type" value="Genomic_DNA"/>
</dbReference>
<accession>A0ABM9P1P6</accession>
<protein>
    <submittedName>
        <fullName evidence="2">Lipoprotein</fullName>
    </submittedName>
</protein>
<proteinExistence type="predicted"/>
<keyword evidence="2" id="KW-0418">Kinase</keyword>
<evidence type="ECO:0000313" key="2">
    <source>
        <dbReference type="EMBL" id="CAL2087066.1"/>
    </source>
</evidence>
<dbReference type="GO" id="GO:0016301">
    <property type="term" value="F:kinase activity"/>
    <property type="evidence" value="ECO:0007669"/>
    <property type="project" value="UniProtKB-KW"/>
</dbReference>
<sequence length="574" mass="58833">MRKLLLGFLALALTFTSCDDDDNVVITEGGTLSGGPFTFFVDGKADNVSGITLSGDIKGANTTYVITDDTGNILGLPPTLAALEGVDFDGAGVGVCLIWHLAFEDGIEGAEVGQNANNLKGNFDLSNSITVNRNGGPVAGTLTGGPFNFCVDGTVDNVSGVAVTGSPVGTNSSFIVTDDMGNILGLPPTLTALEGVDFDGAGAGKCLIWYIRYEDGLTGLAMGENANNLSGVFSLSNSIDVIRSKTEAGTLTGGPFKFGVGDSVADNVSGIAVTGSPEGTNSTFVVTDDMGNILGLPPTMAALEGVDFDGAGVGRCLIWYLRYEDGIQGLAMGQNANNLSGCFDLSNEIIVDRVAAPMAGTLTGGPFKFTVDGTADNVSGVAVTGSPVGTNNSFIVTDDMGNILGLPPTLAALEGVNFDGAGAGTCLIWYIRYEDGLEGLEMGKNANDLKGLFSLSNSIEVLRCSPTEAGTLNGGPFNFTVDGTADNVSGITLTGTPVGANNSFIVTDDMGNILGLPPTMAALEGVNFDGAGVGVCLIWYIRYEDGLEGLEMGKNANDLKGCFDLSNSITVNRN</sequence>
<keyword evidence="1" id="KW-0732">Signal</keyword>